<feature type="non-terminal residue" evidence="3">
    <location>
        <position position="292"/>
    </location>
</feature>
<dbReference type="PANTHER" id="PTHR30483">
    <property type="entry name" value="LEUCINE-SPECIFIC-BINDING PROTEIN"/>
    <property type="match status" value="1"/>
</dbReference>
<feature type="domain" description="Leucine-binding protein" evidence="2">
    <location>
        <begin position="27"/>
        <end position="292"/>
    </location>
</feature>
<proteinExistence type="predicted"/>
<dbReference type="Gene3D" id="3.40.50.2300">
    <property type="match status" value="2"/>
</dbReference>
<name>A0A382TZ86_9ZZZZ</name>
<reference evidence="3" key="1">
    <citation type="submission" date="2018-05" db="EMBL/GenBank/DDBJ databases">
        <authorList>
            <person name="Lanie J.A."/>
            <person name="Ng W.-L."/>
            <person name="Kazmierczak K.M."/>
            <person name="Andrzejewski T.M."/>
            <person name="Davidsen T.M."/>
            <person name="Wayne K.J."/>
            <person name="Tettelin H."/>
            <person name="Glass J.I."/>
            <person name="Rusch D."/>
            <person name="Podicherti R."/>
            <person name="Tsui H.-C.T."/>
            <person name="Winkler M.E."/>
        </authorList>
    </citation>
    <scope>NUCLEOTIDE SEQUENCE</scope>
</reference>
<evidence type="ECO:0000259" key="2">
    <source>
        <dbReference type="Pfam" id="PF13458"/>
    </source>
</evidence>
<evidence type="ECO:0000313" key="3">
    <source>
        <dbReference type="EMBL" id="SVD27042.1"/>
    </source>
</evidence>
<accession>A0A382TZ86</accession>
<dbReference type="InterPro" id="IPR028081">
    <property type="entry name" value="Leu-bd"/>
</dbReference>
<dbReference type="SUPFAM" id="SSF53822">
    <property type="entry name" value="Periplasmic binding protein-like I"/>
    <property type="match status" value="1"/>
</dbReference>
<organism evidence="3">
    <name type="scientific">marine metagenome</name>
    <dbReference type="NCBI Taxonomy" id="408172"/>
    <lineage>
        <taxon>unclassified sequences</taxon>
        <taxon>metagenomes</taxon>
        <taxon>ecological metagenomes</taxon>
    </lineage>
</organism>
<dbReference type="InterPro" id="IPR028082">
    <property type="entry name" value="Peripla_BP_I"/>
</dbReference>
<sequence>MKKYLFLSLSTAALLAISATDIGAREYKIGFIAPMSGGSADHGAQLQRGANLYMKLHPNELGSHSVKMIVRDSKRPGGPIAKAAAQELITRENVELITGLVYSPNAMSIAPLVTKAKVPVVIMNAGTAFIPNMSPYIVRVSFTMWQAGFIMGQHAVEKMGCKTAVSGYTNYPPGKDSIAAFRKGFVASGGKILDEIPMGSPAQVPDFTPFLQRAKSKSPGCFYVFVPGGNHGSAVVKTYQSLGMRKAGIHLIGPGDITQDSLLQQMGSAAVGLVTAHHYHSFLKSKANQDFV</sequence>
<dbReference type="AlphaFoldDB" id="A0A382TZ86"/>
<protein>
    <recommendedName>
        <fullName evidence="2">Leucine-binding protein domain-containing protein</fullName>
    </recommendedName>
</protein>
<dbReference type="InterPro" id="IPR051010">
    <property type="entry name" value="BCAA_transport"/>
</dbReference>
<dbReference type="EMBL" id="UINC01140094">
    <property type="protein sequence ID" value="SVD27042.1"/>
    <property type="molecule type" value="Genomic_DNA"/>
</dbReference>
<dbReference type="Pfam" id="PF13458">
    <property type="entry name" value="Peripla_BP_6"/>
    <property type="match status" value="1"/>
</dbReference>
<keyword evidence="1" id="KW-0732">Signal</keyword>
<gene>
    <name evidence="3" type="ORF">METZ01_LOCUS379896</name>
</gene>
<dbReference type="PANTHER" id="PTHR30483:SF6">
    <property type="entry name" value="PERIPLASMIC BINDING PROTEIN OF ABC TRANSPORTER FOR NATURAL AMINO ACIDS"/>
    <property type="match status" value="1"/>
</dbReference>
<evidence type="ECO:0000256" key="1">
    <source>
        <dbReference type="ARBA" id="ARBA00022729"/>
    </source>
</evidence>